<dbReference type="Pfam" id="PF02260">
    <property type="entry name" value="FATC"/>
    <property type="match status" value="1"/>
</dbReference>
<keyword evidence="4" id="KW-0539">Nucleus</keyword>
<dbReference type="PROSITE" id="PS50290">
    <property type="entry name" value="PI3_4_KINASE_3"/>
    <property type="match status" value="1"/>
</dbReference>
<dbReference type="SMART" id="SM00146">
    <property type="entry name" value="PI3Kc"/>
    <property type="match status" value="1"/>
</dbReference>
<dbReference type="GO" id="GO:0000077">
    <property type="term" value="P:DNA damage checkpoint signaling"/>
    <property type="evidence" value="ECO:0007669"/>
    <property type="project" value="TreeGrafter"/>
</dbReference>
<evidence type="ECO:0000256" key="4">
    <source>
        <dbReference type="ARBA" id="ARBA00023242"/>
    </source>
</evidence>
<evidence type="ECO:0000256" key="1">
    <source>
        <dbReference type="ARBA" id="ARBA00004123"/>
    </source>
</evidence>
<keyword evidence="6" id="KW-0472">Membrane</keyword>
<dbReference type="GO" id="GO:0005694">
    <property type="term" value="C:chromosome"/>
    <property type="evidence" value="ECO:0007669"/>
    <property type="project" value="TreeGrafter"/>
</dbReference>
<dbReference type="GO" id="GO:0005634">
    <property type="term" value="C:nucleus"/>
    <property type="evidence" value="ECO:0007669"/>
    <property type="project" value="UniProtKB-SubCell"/>
</dbReference>
<protein>
    <submittedName>
        <fullName evidence="9">Protein kinase rad3</fullName>
    </submittedName>
</protein>
<dbReference type="InterPro" id="IPR003152">
    <property type="entry name" value="FATC_dom"/>
</dbReference>
<keyword evidence="6" id="KW-0812">Transmembrane</keyword>
<feature type="compositionally biased region" description="Polar residues" evidence="5">
    <location>
        <begin position="28"/>
        <end position="44"/>
    </location>
</feature>
<dbReference type="Gene3D" id="3.90.190.10">
    <property type="entry name" value="Protein tyrosine phosphatase superfamily"/>
    <property type="match status" value="1"/>
</dbReference>
<feature type="region of interest" description="Disordered" evidence="5">
    <location>
        <begin position="1"/>
        <end position="68"/>
    </location>
</feature>
<dbReference type="PROSITE" id="PS51190">
    <property type="entry name" value="FATC"/>
    <property type="match status" value="1"/>
</dbReference>
<evidence type="ECO:0000256" key="2">
    <source>
        <dbReference type="ARBA" id="ARBA00022527"/>
    </source>
</evidence>
<gene>
    <name evidence="9" type="primary">rad3</name>
    <name evidence="9" type="ORF">AK812_SmicGene8163</name>
</gene>
<feature type="transmembrane region" description="Helical" evidence="6">
    <location>
        <begin position="734"/>
        <end position="759"/>
    </location>
</feature>
<dbReference type="EMBL" id="LSRX01000119">
    <property type="protein sequence ID" value="OLQ08378.1"/>
    <property type="molecule type" value="Genomic_DNA"/>
</dbReference>
<dbReference type="AlphaFoldDB" id="A0A1Q9ELX1"/>
<reference evidence="9 10" key="1">
    <citation type="submission" date="2016-02" db="EMBL/GenBank/DDBJ databases">
        <title>Genome analysis of coral dinoflagellate symbionts highlights evolutionary adaptations to a symbiotic lifestyle.</title>
        <authorList>
            <person name="Aranda M."/>
            <person name="Li Y."/>
            <person name="Liew Y.J."/>
            <person name="Baumgarten S."/>
            <person name="Simakov O."/>
            <person name="Wilson M."/>
            <person name="Piel J."/>
            <person name="Ashoor H."/>
            <person name="Bougouffa S."/>
            <person name="Bajic V.B."/>
            <person name="Ryu T."/>
            <person name="Ravasi T."/>
            <person name="Bayer T."/>
            <person name="Micklem G."/>
            <person name="Kim H."/>
            <person name="Bhak J."/>
            <person name="Lajeunesse T.C."/>
            <person name="Voolstra C.R."/>
        </authorList>
    </citation>
    <scope>NUCLEOTIDE SEQUENCE [LARGE SCALE GENOMIC DNA]</scope>
    <source>
        <strain evidence="9 10">CCMP2467</strain>
    </source>
</reference>
<evidence type="ECO:0000256" key="6">
    <source>
        <dbReference type="SAM" id="Phobius"/>
    </source>
</evidence>
<dbReference type="SUPFAM" id="SSF52799">
    <property type="entry name" value="(Phosphotyrosine protein) phosphatases II"/>
    <property type="match status" value="1"/>
</dbReference>
<keyword evidence="2" id="KW-0723">Serine/threonine-protein kinase</keyword>
<dbReference type="PANTHER" id="PTHR11139:SF69">
    <property type="entry name" value="SERINE_THREONINE-PROTEIN KINASE ATR"/>
    <property type="match status" value="1"/>
</dbReference>
<dbReference type="InterPro" id="IPR036940">
    <property type="entry name" value="PI3/4_kinase_cat_sf"/>
</dbReference>
<dbReference type="InterPro" id="IPR029021">
    <property type="entry name" value="Prot-tyrosine_phosphatase-like"/>
</dbReference>
<dbReference type="Gene3D" id="1.10.1070.11">
    <property type="entry name" value="Phosphatidylinositol 3-/4-kinase, catalytic domain"/>
    <property type="match status" value="1"/>
</dbReference>
<evidence type="ECO:0000259" key="8">
    <source>
        <dbReference type="PROSITE" id="PS51190"/>
    </source>
</evidence>
<keyword evidence="9" id="KW-0808">Transferase</keyword>
<evidence type="ECO:0000259" key="7">
    <source>
        <dbReference type="PROSITE" id="PS50290"/>
    </source>
</evidence>
<dbReference type="PANTHER" id="PTHR11139">
    <property type="entry name" value="ATAXIA TELANGIECTASIA MUTATED ATM -RELATED"/>
    <property type="match status" value="1"/>
</dbReference>
<dbReference type="Proteomes" id="UP000186817">
    <property type="component" value="Unassembled WGS sequence"/>
</dbReference>
<dbReference type="SUPFAM" id="SSF56112">
    <property type="entry name" value="Protein kinase-like (PK-like)"/>
    <property type="match status" value="1"/>
</dbReference>
<proteinExistence type="predicted"/>
<feature type="compositionally biased region" description="Acidic residues" evidence="5">
    <location>
        <begin position="56"/>
        <end position="68"/>
    </location>
</feature>
<keyword evidence="3" id="KW-0227">DNA damage</keyword>
<organism evidence="9 10">
    <name type="scientific">Symbiodinium microadriaticum</name>
    <name type="common">Dinoflagellate</name>
    <name type="synonym">Zooxanthella microadriatica</name>
    <dbReference type="NCBI Taxonomy" id="2951"/>
    <lineage>
        <taxon>Eukaryota</taxon>
        <taxon>Sar</taxon>
        <taxon>Alveolata</taxon>
        <taxon>Dinophyceae</taxon>
        <taxon>Suessiales</taxon>
        <taxon>Symbiodiniaceae</taxon>
        <taxon>Symbiodinium</taxon>
    </lineage>
</organism>
<keyword evidence="6" id="KW-1133">Transmembrane helix</keyword>
<evidence type="ECO:0000256" key="5">
    <source>
        <dbReference type="SAM" id="MobiDB-lite"/>
    </source>
</evidence>
<dbReference type="InterPro" id="IPR050517">
    <property type="entry name" value="DDR_Repair_Kinase"/>
</dbReference>
<feature type="domain" description="PI3K/PI4K catalytic" evidence="7">
    <location>
        <begin position="289"/>
        <end position="579"/>
    </location>
</feature>
<dbReference type="GO" id="GO:0000723">
    <property type="term" value="P:telomere maintenance"/>
    <property type="evidence" value="ECO:0007669"/>
    <property type="project" value="TreeGrafter"/>
</dbReference>
<evidence type="ECO:0000313" key="9">
    <source>
        <dbReference type="EMBL" id="OLQ08378.1"/>
    </source>
</evidence>
<keyword evidence="10" id="KW-1185">Reference proteome</keyword>
<dbReference type="GO" id="GO:0006281">
    <property type="term" value="P:DNA repair"/>
    <property type="evidence" value="ECO:0007669"/>
    <property type="project" value="TreeGrafter"/>
</dbReference>
<comment type="subcellular location">
    <subcellularLocation>
        <location evidence="1">Nucleus</location>
    </subcellularLocation>
</comment>
<dbReference type="SMART" id="SM01343">
    <property type="entry name" value="FATC"/>
    <property type="match status" value="1"/>
</dbReference>
<evidence type="ECO:0000313" key="10">
    <source>
        <dbReference type="Proteomes" id="UP000186817"/>
    </source>
</evidence>
<evidence type="ECO:0000256" key="3">
    <source>
        <dbReference type="ARBA" id="ARBA00022763"/>
    </source>
</evidence>
<comment type="caution">
    <text evidence="9">The sequence shown here is derived from an EMBL/GenBank/DDBJ whole genome shotgun (WGS) entry which is preliminary data.</text>
</comment>
<dbReference type="GO" id="GO:0004674">
    <property type="term" value="F:protein serine/threonine kinase activity"/>
    <property type="evidence" value="ECO:0007669"/>
    <property type="project" value="UniProtKB-KW"/>
</dbReference>
<accession>A0A1Q9ELX1</accession>
<dbReference type="InterPro" id="IPR011009">
    <property type="entry name" value="Kinase-like_dom_sf"/>
</dbReference>
<feature type="domain" description="FATC" evidence="8">
    <location>
        <begin position="563"/>
        <end position="595"/>
    </location>
</feature>
<dbReference type="Pfam" id="PF00454">
    <property type="entry name" value="PI3_PI4_kinase"/>
    <property type="match status" value="1"/>
</dbReference>
<sequence>MLKKPSANLPTGKAKAKGKAKAVKEDSSSSCKKGSMNDSIQRMKSSACLGAKGEADDSMDVDEPEAEDDAFVSRDKGFALKFQKMKKDLPGYVVDLIETQSAKAAHPRDFKSRMINKLFTREIIKSVVVSFPDPAGWHLMQLLKSAPRQTGGVCGAVTRPTEDDKVHQQLGKELLSDVGRQDRELHTLFAQRTRIAEAAETAMTRLRFYRGSDFPGELKRPGNSGIAKLLELLRSEKWRVLVPLQSQMTATIPRMNSAEQLRLAKPRSFFPEAILTERCLEHVEVFRSKELSLEQLVKGEKPKKLTFLGSDGQQYPFLCKAEKRGDLRKAEKRGDLRKDSRLMEFAVMVNQLLAKPLAPVLLLPFLVMDRLSSLSDGPWATTCKAFQSAGATNFKISSLWALPVQNVKPSLEGANTLPKALWCMLGYLVGLGDRHGENILLDTESGRMVHVDFDCLFGKGMLLEKPEMVPFRLTQNCVAVGVLGVTQSGEYAMGVTGVEGTFRQCCEVTMEVLRDRANTQTLLSVLHASVQTARDTIGDVEKKLNGMLNVGALVPARSRDRGAGLSVQGQVDELIKAAMCKRNLSQMYVGAAPAVLTGFDGSRGYGRAVSDKRLAALALSRGCVLRLELLFLFWSIRSCEILVKQVENGDMNWIIPDKFLAFAGPSPTSTDADGFPAFTPEDYVPIFRDAGIGLVVRLNKKQQADRQTDRQTDMDLHVHDHHLSTNITIIDTTAVIVAISLTVSIITGIVTALIIVIIIRTA</sequence>
<keyword evidence="9" id="KW-0418">Kinase</keyword>
<dbReference type="OrthoDB" id="381190at2759"/>
<dbReference type="InterPro" id="IPR000403">
    <property type="entry name" value="PI3/4_kinase_cat_dom"/>
</dbReference>
<dbReference type="Gene3D" id="3.30.1010.10">
    <property type="entry name" value="Phosphatidylinositol 3-kinase Catalytic Subunit, Chain A, domain 4"/>
    <property type="match status" value="1"/>
</dbReference>
<name>A0A1Q9ELX1_SYMMI</name>